<dbReference type="RefSeq" id="WP_263510576.1">
    <property type="nucleotide sequence ID" value="NZ_CP106984.1"/>
</dbReference>
<dbReference type="AlphaFoldDB" id="A0AA46Q0E9"/>
<dbReference type="GeneID" id="83624674"/>
<reference evidence="1" key="1">
    <citation type="submission" date="2022-09" db="EMBL/GenBank/DDBJ databases">
        <title>The genome sequence of Rhodococcus aetherivorans N1.</title>
        <authorList>
            <person name="Jiang W."/>
        </authorList>
    </citation>
    <scope>NUCLEOTIDE SEQUENCE</scope>
    <source>
        <strain evidence="1">N1</strain>
        <plasmid evidence="1">pN1</plasmid>
    </source>
</reference>
<evidence type="ECO:0000313" key="2">
    <source>
        <dbReference type="Proteomes" id="UP001163947"/>
    </source>
</evidence>
<sequence>MKPSPHLNLYEAIAQGVIEAPAGDDHPAADRWRWFADLYAHRTWGLVAVIDGFPRLAAEQIAAACRDTATDNATLEQWHAIADIARTARTAAHSPGLDLAWSAVADTCTDALDHLAGHTVGGLEAILGALDAIGHEHETPVAMSFCPRGVYRLGPPHGPARHERSDGRVNHQVAVDRDGREWALVALDSVLKARLVCGTATPAVLDLEELVETYGPVILSPTPCSTAGGFVAFADTVGLVASDPETASVEQVRQVAAFAQSIILPHGS</sequence>
<gene>
    <name evidence="1" type="ORF">OCS65_29635</name>
</gene>
<name>A0AA46Q0E9_9NOCA</name>
<proteinExistence type="predicted"/>
<geneLocation type="plasmid" evidence="1 2">
    <name>pN1</name>
</geneLocation>
<organism evidence="1 2">
    <name type="scientific">Rhodococcus aetherivorans</name>
    <dbReference type="NCBI Taxonomy" id="191292"/>
    <lineage>
        <taxon>Bacteria</taxon>
        <taxon>Bacillati</taxon>
        <taxon>Actinomycetota</taxon>
        <taxon>Actinomycetes</taxon>
        <taxon>Mycobacteriales</taxon>
        <taxon>Nocardiaceae</taxon>
        <taxon>Rhodococcus</taxon>
    </lineage>
</organism>
<dbReference type="Proteomes" id="UP001163947">
    <property type="component" value="Plasmid pN1"/>
</dbReference>
<protein>
    <submittedName>
        <fullName evidence="1">Uncharacterized protein</fullName>
    </submittedName>
</protein>
<keyword evidence="1" id="KW-0614">Plasmid</keyword>
<dbReference type="EMBL" id="CP106984">
    <property type="protein sequence ID" value="UYF97406.1"/>
    <property type="molecule type" value="Genomic_DNA"/>
</dbReference>
<accession>A0AA46Q0E9</accession>
<evidence type="ECO:0000313" key="1">
    <source>
        <dbReference type="EMBL" id="UYF97406.1"/>
    </source>
</evidence>